<reference evidence="1 2" key="1">
    <citation type="submission" date="2015-09" db="EMBL/GenBank/DDBJ databases">
        <title>Aphanizomenon flos-aquae WA102.</title>
        <authorList>
            <person name="Driscoll C."/>
        </authorList>
    </citation>
    <scope>NUCLEOTIDE SEQUENCE [LARGE SCALE GENOMIC DNA]</scope>
    <source>
        <strain evidence="1">WA102</strain>
    </source>
</reference>
<feature type="non-terminal residue" evidence="1">
    <location>
        <position position="60"/>
    </location>
</feature>
<comment type="caution">
    <text evidence="1">The sequence shown here is derived from an EMBL/GenBank/DDBJ whole genome shotgun (WGS) entry which is preliminary data.</text>
</comment>
<evidence type="ECO:0000313" key="1">
    <source>
        <dbReference type="EMBL" id="OBQ33108.1"/>
    </source>
</evidence>
<dbReference type="SUPFAM" id="SSF53067">
    <property type="entry name" value="Actin-like ATPase domain"/>
    <property type="match status" value="1"/>
</dbReference>
<dbReference type="PRINTS" id="PR00190">
    <property type="entry name" value="ACTIN"/>
</dbReference>
<sequence>MRGVLNLSYPIESGIVSSWDNMEKVWEYCFSNELRVELAEHRVLLTEAPMNPKGNREKMT</sequence>
<evidence type="ECO:0000313" key="2">
    <source>
        <dbReference type="Proteomes" id="UP000092093"/>
    </source>
</evidence>
<dbReference type="InterPro" id="IPR043129">
    <property type="entry name" value="ATPase_NBD"/>
</dbReference>
<gene>
    <name evidence="1" type="ORF">AN484_27425</name>
</gene>
<accession>A0A1B7W7I1</accession>
<dbReference type="EMBL" id="LJOW01000652">
    <property type="protein sequence ID" value="OBQ33108.1"/>
    <property type="molecule type" value="Genomic_DNA"/>
</dbReference>
<dbReference type="AlphaFoldDB" id="A0A1B7W7I1"/>
<dbReference type="Gene3D" id="3.30.420.40">
    <property type="match status" value="1"/>
</dbReference>
<proteinExistence type="predicted"/>
<dbReference type="Pfam" id="PF00022">
    <property type="entry name" value="Actin"/>
    <property type="match status" value="1"/>
</dbReference>
<dbReference type="FunFam" id="3.30.420.40:FF:000050">
    <property type="entry name" value="Actin, alpha skeletal muscle"/>
    <property type="match status" value="1"/>
</dbReference>
<dbReference type="PROSITE" id="PS01132">
    <property type="entry name" value="ACTINS_ACT_LIKE"/>
    <property type="match status" value="1"/>
</dbReference>
<dbReference type="PANTHER" id="PTHR11937">
    <property type="entry name" value="ACTIN"/>
    <property type="match status" value="1"/>
</dbReference>
<name>A0A1B7W7I1_APHFL</name>
<dbReference type="InterPro" id="IPR020902">
    <property type="entry name" value="Actin/actin-like_CS"/>
</dbReference>
<organism evidence="1 2">
    <name type="scientific">Aphanizomenon flos-aquae WA102</name>
    <dbReference type="NCBI Taxonomy" id="1710896"/>
    <lineage>
        <taxon>Bacteria</taxon>
        <taxon>Bacillati</taxon>
        <taxon>Cyanobacteriota</taxon>
        <taxon>Cyanophyceae</taxon>
        <taxon>Nostocales</taxon>
        <taxon>Aphanizomenonaceae</taxon>
        <taxon>Aphanizomenon</taxon>
    </lineage>
</organism>
<dbReference type="Proteomes" id="UP000092093">
    <property type="component" value="Unassembled WGS sequence"/>
</dbReference>
<protein>
    <recommendedName>
        <fullName evidence="3">Actin, cytoplasmic 2</fullName>
    </recommendedName>
</protein>
<dbReference type="InterPro" id="IPR004000">
    <property type="entry name" value="Actin"/>
</dbReference>
<evidence type="ECO:0008006" key="3">
    <source>
        <dbReference type="Google" id="ProtNLM"/>
    </source>
</evidence>